<dbReference type="FunFam" id="1.10.1070.11:FF:000012">
    <property type="entry name" value="Phosphatidylinositol 4-kinase alpha 1"/>
    <property type="match status" value="1"/>
</dbReference>
<dbReference type="PROSITE" id="PS00916">
    <property type="entry name" value="PI3_4_KINASE_2"/>
    <property type="match status" value="1"/>
</dbReference>
<evidence type="ECO:0000256" key="3">
    <source>
        <dbReference type="ARBA" id="ARBA00022679"/>
    </source>
</evidence>
<dbReference type="GO" id="GO:0005737">
    <property type="term" value="C:cytoplasm"/>
    <property type="evidence" value="ECO:0007669"/>
    <property type="project" value="TreeGrafter"/>
</dbReference>
<dbReference type="GO" id="GO:0004430">
    <property type="term" value="F:1-phosphatidylinositol 4-kinase activity"/>
    <property type="evidence" value="ECO:0007669"/>
    <property type="project" value="UniProtKB-EC"/>
</dbReference>
<dbReference type="InterPro" id="IPR011009">
    <property type="entry name" value="Kinase-like_dom_sf"/>
</dbReference>
<feature type="domain" description="PIK helical" evidence="7">
    <location>
        <begin position="1323"/>
        <end position="1511"/>
    </location>
</feature>
<evidence type="ECO:0000256" key="1">
    <source>
        <dbReference type="ARBA" id="ARBA00006209"/>
    </source>
</evidence>
<dbReference type="Gene3D" id="3.30.1010.10">
    <property type="entry name" value="Phosphatidylinositol 3-kinase Catalytic Subunit, Chain A, domain 4"/>
    <property type="match status" value="1"/>
</dbReference>
<dbReference type="EMBL" id="LT550314">
    <property type="protein sequence ID" value="SAL95402.1"/>
    <property type="molecule type" value="Genomic_DNA"/>
</dbReference>
<dbReference type="GO" id="GO:0046854">
    <property type="term" value="P:phosphatidylinositol phosphate biosynthetic process"/>
    <property type="evidence" value="ECO:0007669"/>
    <property type="project" value="InterPro"/>
</dbReference>
<proteinExistence type="inferred from homology"/>
<sequence>MERSSLHSRILSKLADTLSKASNEQTDAIDRFLSKCPPIPNDIPSTNGETIFKRHDKPSCHLTGRSQAALEALIKFTIRTCSDQQRQLLPRLMNYVRYLQVYEWSATDQDSILPDIITFQLFSGLLCIAHNLSDTQSTITSLLWSYKRSLLEEINGVDDEEYMICFLLPSLIGITRALQLSPYVYTTTHLNQIYTNMHLFTRQDTLTIIRSSITDCVQHGAGTPSRRILDKYWQQNDPLTPNRMIYDTMVLLRNILARHLCNKDPPQLESLVEGTTPHLTRGIMQAWSTLIQTPVARQDDDETGKHLRAMYVTSMDYYQDLQKKGSAAKTWYRMEIMGTCLHVASLASISLHELDDVLVGHIIECLFEEPLDPSPWRYVSALDAAVLLAINFPQLNTRMTQIICQFLTIPSDIFDMETDLDDTRVSLRKFAITRLAQCVQTLAAKDDPQAAISILYSLLNEITHYDNGGGGRPKSIIDRQSRPALDDHQNRQISVNVLSAIIGVAVYLKDPLITKQALSMLLLEKKSFSVATTSSVLSGLVDLALVTSMSVFDDILGIFSMYSREYLQDNDTIVWTTIVETQLILARRISARPDLYQIYLTNILTLFLEHGTKIKHIESSDGTPSGLVTKLGSLLFVLKELLQHDDFNPQDDPIPEGVVALYRNFWILCVLFGFVTDTVWPSQAALLVIAQKSPILILDSAKGHLEMDLEYNSILRGNTASNQQHILAALRRDLLAHLPSLNNDIRSFSFAQIVLLLSVYHIETRRSSMGNTGYILRYFMNESVSHGALAQGLEAILECVLDNYIKSSTVKALDQSLGAQMCHQLEKLLPLCCHRLDKYLPIFQFKSTRANVTIELIDSFDYRRKLCNDFGECATKWLMLSLDCCPLEVNGLLQDYLAEFNAFQDGMSMDAAHMGRTIALRVGKAASNDQVPVEFVPTIPGIMLDDSSNFANGFTSRIYYTGRVNGLAQCEPGCKETHARKQYDYVHSTLESLLDDIKNKRKVQNDKIHKSLLCAASYVISEKEVHLDLIKSLVQIPVLAFTSESIRCGTDVWNWMMIERPDIEKSLMIEILAMWTRAQRHRKGLFSPFLNFKHPFAQKMTYQPSYTAKMEARHNEAVVLFTPHETWLRFIISRFFAIRHKDKHLVHLSVLLLRESFQNAHLMSTHPMSRLARFQLLYLGMQILRSVRLEALEEYNLRTLIYGTAYNWFGLPPCCRYGSWRSTALLERNMMRDLYRLVEQDNPRLDKVVAGAAVPLCVNSGTSSSLRLISIDKTKDDIMQDHQSSKKLLLLLLENEIYLCTVWCNPLNEINTTLGTPQITRTIENAITSDNAWKEVIRSAWMKNPRMAVQLSSRFKYPIIKIELNKLIANNTLDVVGVPKALEILLGDGIQATAKLDLRYLKYWAPVSAITAINYFSPAYGNQPMLLQYAMRCLEFYSVDLVFFYVPQLVQTLRHDEFGYVERYIMKAGQVSQLFAHQIIWNMQANFYLDADKKCEKPDPMKPALERIIDNLGASFGGEDRVFYEREFKFFGDITAISGYLKEYIKFGQNEKKPLQKKRLDEELEKIKVDVGVYLPSNPDGHVVDISRTSGKPLQSHAKAPFMATFLIEKEHDEKDSDSGTILQTSQKLPLASTSMDNNTSENSSDGDDDDDTSSGNSYRVWQGAIFKVGDDCRQDVLALQLIAVFKSIFTSVGLDLYVYPYRVVATGPGMGVIDVIPQSISRDQLGREKVNSLYDYFVAKYGSPSSIRFQRARNKFVQSLAAYSVISFLLQIKDRHNGNIMIDDKGHLVHIDFGFIFDIAPGGGILESSPFKLTSEMIQVMGGDTEQQPFKQFSELVVKAYLASRPYAELIMQLVRPMLESGLPCFRGETIKRMQTRFQLDKSDRSAADFMIQRIRDSFENQRTVLYDYFQKVTNGKWGRAKTNTQGQTH</sequence>
<dbReference type="Proteomes" id="UP000078561">
    <property type="component" value="Unassembled WGS sequence"/>
</dbReference>
<dbReference type="CDD" id="cd05167">
    <property type="entry name" value="PI4Kc_III_alpha"/>
    <property type="match status" value="1"/>
</dbReference>
<dbReference type="EC" id="2.7.1.67" evidence="2"/>
<dbReference type="GO" id="GO:0048015">
    <property type="term" value="P:phosphatidylinositol-mediated signaling"/>
    <property type="evidence" value="ECO:0007669"/>
    <property type="project" value="TreeGrafter"/>
</dbReference>
<dbReference type="SUPFAM" id="SSF56112">
    <property type="entry name" value="Protein kinase-like (PK-like)"/>
    <property type="match status" value="1"/>
</dbReference>
<dbReference type="InterPro" id="IPR000403">
    <property type="entry name" value="PI3/4_kinase_cat_dom"/>
</dbReference>
<accession>A0A163IUE5</accession>
<protein>
    <recommendedName>
        <fullName evidence="2">1-phosphatidylinositol 4-kinase</fullName>
        <ecNumber evidence="2">2.7.1.67</ecNumber>
    </recommendedName>
</protein>
<dbReference type="Pfam" id="PF19274">
    <property type="entry name" value="PI4K_N"/>
    <property type="match status" value="1"/>
</dbReference>
<dbReference type="SMART" id="SM00146">
    <property type="entry name" value="PI3Kc"/>
    <property type="match status" value="1"/>
</dbReference>
<dbReference type="PANTHER" id="PTHR10048">
    <property type="entry name" value="PHOSPHATIDYLINOSITOL KINASE"/>
    <property type="match status" value="1"/>
</dbReference>
<evidence type="ECO:0000259" key="7">
    <source>
        <dbReference type="PROSITE" id="PS51545"/>
    </source>
</evidence>
<dbReference type="GO" id="GO:0005886">
    <property type="term" value="C:plasma membrane"/>
    <property type="evidence" value="ECO:0007669"/>
    <property type="project" value="TreeGrafter"/>
</dbReference>
<dbReference type="Pfam" id="PF00454">
    <property type="entry name" value="PI3_PI4_kinase"/>
    <property type="match status" value="1"/>
</dbReference>
<keyword evidence="9" id="KW-1185">Reference proteome</keyword>
<keyword evidence="3" id="KW-0808">Transferase</keyword>
<name>A0A163IUE5_ABSGL</name>
<dbReference type="PROSITE" id="PS51545">
    <property type="entry name" value="PIK_HELICAL"/>
    <property type="match status" value="1"/>
</dbReference>
<dbReference type="InParanoid" id="A0A163IUE5"/>
<keyword evidence="4" id="KW-0418">Kinase</keyword>
<dbReference type="OrthoDB" id="10264149at2759"/>
<evidence type="ECO:0000256" key="5">
    <source>
        <dbReference type="SAM" id="MobiDB-lite"/>
    </source>
</evidence>
<dbReference type="PANTHER" id="PTHR10048:SF15">
    <property type="entry name" value="PHOSPHATIDYLINOSITOL 4-KINASE ALPHA"/>
    <property type="match status" value="1"/>
</dbReference>
<evidence type="ECO:0000313" key="9">
    <source>
        <dbReference type="Proteomes" id="UP000078561"/>
    </source>
</evidence>
<dbReference type="InterPro" id="IPR015433">
    <property type="entry name" value="PI3/4_kinase"/>
</dbReference>
<dbReference type="InterPro" id="IPR045495">
    <property type="entry name" value="PI4K_N"/>
</dbReference>
<dbReference type="Gene3D" id="1.25.40.70">
    <property type="entry name" value="Phosphatidylinositol 3-kinase, accessory domain (PIK)"/>
    <property type="match status" value="1"/>
</dbReference>
<reference evidence="8" key="1">
    <citation type="submission" date="2016-04" db="EMBL/GenBank/DDBJ databases">
        <authorList>
            <person name="Evans L.H."/>
            <person name="Alamgir A."/>
            <person name="Owens N."/>
            <person name="Weber N.D."/>
            <person name="Virtaneva K."/>
            <person name="Barbian K."/>
            <person name="Babar A."/>
            <person name="Rosenke K."/>
        </authorList>
    </citation>
    <scope>NUCLEOTIDE SEQUENCE [LARGE SCALE GENOMIC DNA]</scope>
    <source>
        <strain evidence="8">CBS 101.48</strain>
    </source>
</reference>
<dbReference type="InterPro" id="IPR016024">
    <property type="entry name" value="ARM-type_fold"/>
</dbReference>
<dbReference type="Pfam" id="PF00613">
    <property type="entry name" value="PI3Ka"/>
    <property type="match status" value="1"/>
</dbReference>
<evidence type="ECO:0000313" key="8">
    <source>
        <dbReference type="EMBL" id="SAL95402.1"/>
    </source>
</evidence>
<dbReference type="SUPFAM" id="SSF48371">
    <property type="entry name" value="ARM repeat"/>
    <property type="match status" value="1"/>
</dbReference>
<feature type="domain" description="PI3K/PI4K catalytic" evidence="6">
    <location>
        <begin position="1616"/>
        <end position="1904"/>
    </location>
</feature>
<evidence type="ECO:0000256" key="4">
    <source>
        <dbReference type="ARBA" id="ARBA00022777"/>
    </source>
</evidence>
<dbReference type="STRING" id="4829.A0A163IUE5"/>
<comment type="similarity">
    <text evidence="1">Belongs to the PI3/PI4-kinase family. Type III PI4K subfamily.</text>
</comment>
<dbReference type="PROSITE" id="PS00915">
    <property type="entry name" value="PI3_4_KINASE_1"/>
    <property type="match status" value="1"/>
</dbReference>
<dbReference type="InterPro" id="IPR001263">
    <property type="entry name" value="PI3K_accessory_dom"/>
</dbReference>
<dbReference type="InterPro" id="IPR018936">
    <property type="entry name" value="PI3/4_kinase_CS"/>
</dbReference>
<dbReference type="PROSITE" id="PS50290">
    <property type="entry name" value="PI3_4_KINASE_3"/>
    <property type="match status" value="1"/>
</dbReference>
<dbReference type="InterPro" id="IPR036940">
    <property type="entry name" value="PI3/4_kinase_cat_sf"/>
</dbReference>
<dbReference type="SMART" id="SM00145">
    <property type="entry name" value="PI3Ka"/>
    <property type="match status" value="1"/>
</dbReference>
<dbReference type="FunCoup" id="A0A163IUE5">
    <property type="interactions" value="365"/>
</dbReference>
<evidence type="ECO:0000259" key="6">
    <source>
        <dbReference type="PROSITE" id="PS50290"/>
    </source>
</evidence>
<dbReference type="FunFam" id="1.25.40.70:FF:000011">
    <property type="entry name" value="Phosphatidylinositol 4-kinase alpha"/>
    <property type="match status" value="1"/>
</dbReference>
<evidence type="ECO:0000256" key="2">
    <source>
        <dbReference type="ARBA" id="ARBA00012169"/>
    </source>
</evidence>
<feature type="compositionally biased region" description="Polar residues" evidence="5">
    <location>
        <begin position="1619"/>
        <end position="1636"/>
    </location>
</feature>
<dbReference type="Gene3D" id="1.10.1070.11">
    <property type="entry name" value="Phosphatidylinositol 3-/4-kinase, catalytic domain"/>
    <property type="match status" value="1"/>
</dbReference>
<gene>
    <name evidence="8" type="primary">ABSGL_00727.1 scaffold 921</name>
</gene>
<feature type="region of interest" description="Disordered" evidence="5">
    <location>
        <begin position="1613"/>
        <end position="1656"/>
    </location>
</feature>
<dbReference type="InterPro" id="IPR042236">
    <property type="entry name" value="PI3K_accessory_sf"/>
</dbReference>
<organism evidence="8">
    <name type="scientific">Absidia glauca</name>
    <name type="common">Pin mould</name>
    <dbReference type="NCBI Taxonomy" id="4829"/>
    <lineage>
        <taxon>Eukaryota</taxon>
        <taxon>Fungi</taxon>
        <taxon>Fungi incertae sedis</taxon>
        <taxon>Mucoromycota</taxon>
        <taxon>Mucoromycotina</taxon>
        <taxon>Mucoromycetes</taxon>
        <taxon>Mucorales</taxon>
        <taxon>Cunninghamellaceae</taxon>
        <taxon>Absidia</taxon>
    </lineage>
</organism>